<evidence type="ECO:0000313" key="2">
    <source>
        <dbReference type="EMBL" id="MBC5619495.1"/>
    </source>
</evidence>
<name>A0ABR7CVX0_9BACT</name>
<sequence length="433" mass="49986">MRSFVGILFIVLLAACVHNKSVQVSGRVETGMTRDSVISFDVNGTSYEFKLDNKYFFSGKIPLEKGVYARVYRPNSFDVYLSPGEDLEVNIVRNTVSPQFKGTLSAINNYLREQGRTMSYLPYEVYQLGEEEFIQRMQDMLNMDILLLEAKNLGDDFTNKERERIRYKIALQAVGYPSMHQVPDSVKYEPGIVFTDFITGFDFNNEELLSFPFYRQFLMNYFYYYKGKNMSGRRLVNYILNNVTNLKVRDFLLSEVVYVYFAQNGLKDSDYLLSVCWNEVSDTSKLVKVRQLVDRWRKLSAGATAPNVLLTDASGKDVQLKDMRGKYLYICVLTPSFGTMGEEKETTAWKELVEEYKEKNIRFLTFATDEEAFSRVKNIPGEHFLLKDPDFYRSYMITNSPRFILINPDGRITDADASKPSGSMKLLLQNIGL</sequence>
<gene>
    <name evidence="2" type="ORF">H8S64_00120</name>
</gene>
<proteinExistence type="predicted"/>
<evidence type="ECO:0000259" key="1">
    <source>
        <dbReference type="PROSITE" id="PS51352"/>
    </source>
</evidence>
<dbReference type="PROSITE" id="PS51352">
    <property type="entry name" value="THIOREDOXIN_2"/>
    <property type="match status" value="1"/>
</dbReference>
<dbReference type="Proteomes" id="UP000646484">
    <property type="component" value="Unassembled WGS sequence"/>
</dbReference>
<dbReference type="SUPFAM" id="SSF52833">
    <property type="entry name" value="Thioredoxin-like"/>
    <property type="match status" value="1"/>
</dbReference>
<dbReference type="InterPro" id="IPR013766">
    <property type="entry name" value="Thioredoxin_domain"/>
</dbReference>
<dbReference type="InterPro" id="IPR036249">
    <property type="entry name" value="Thioredoxin-like_sf"/>
</dbReference>
<dbReference type="InterPro" id="IPR013740">
    <property type="entry name" value="Redoxin"/>
</dbReference>
<keyword evidence="3" id="KW-1185">Reference proteome</keyword>
<dbReference type="EMBL" id="JACOOH010000001">
    <property type="protein sequence ID" value="MBC5619495.1"/>
    <property type="molecule type" value="Genomic_DNA"/>
</dbReference>
<protein>
    <submittedName>
        <fullName evidence="2">Redoxin domain-containing protein</fullName>
    </submittedName>
</protein>
<dbReference type="RefSeq" id="WP_186974508.1">
    <property type="nucleotide sequence ID" value="NZ_JACOOH010000001.1"/>
</dbReference>
<dbReference type="Gene3D" id="3.40.30.10">
    <property type="entry name" value="Glutaredoxin"/>
    <property type="match status" value="1"/>
</dbReference>
<accession>A0ABR7CVX0</accession>
<dbReference type="PROSITE" id="PS51257">
    <property type="entry name" value="PROKAR_LIPOPROTEIN"/>
    <property type="match status" value="1"/>
</dbReference>
<comment type="caution">
    <text evidence="2">The sequence shown here is derived from an EMBL/GenBank/DDBJ whole genome shotgun (WGS) entry which is preliminary data.</text>
</comment>
<organism evidence="2 3">
    <name type="scientific">Butyricimonas hominis</name>
    <dbReference type="NCBI Taxonomy" id="2763032"/>
    <lineage>
        <taxon>Bacteria</taxon>
        <taxon>Pseudomonadati</taxon>
        <taxon>Bacteroidota</taxon>
        <taxon>Bacteroidia</taxon>
        <taxon>Bacteroidales</taxon>
        <taxon>Odoribacteraceae</taxon>
        <taxon>Butyricimonas</taxon>
    </lineage>
</organism>
<reference evidence="2 3" key="1">
    <citation type="submission" date="2020-08" db="EMBL/GenBank/DDBJ databases">
        <title>Genome public.</title>
        <authorList>
            <person name="Liu C."/>
            <person name="Sun Q."/>
        </authorList>
    </citation>
    <scope>NUCLEOTIDE SEQUENCE [LARGE SCALE GENOMIC DNA]</scope>
    <source>
        <strain evidence="2 3">NSJ-56</strain>
    </source>
</reference>
<evidence type="ECO:0000313" key="3">
    <source>
        <dbReference type="Proteomes" id="UP000646484"/>
    </source>
</evidence>
<dbReference type="Pfam" id="PF08534">
    <property type="entry name" value="Redoxin"/>
    <property type="match status" value="1"/>
</dbReference>
<feature type="domain" description="Thioredoxin" evidence="1">
    <location>
        <begin position="299"/>
        <end position="433"/>
    </location>
</feature>